<evidence type="ECO:0000313" key="5">
    <source>
        <dbReference type="Proteomes" id="UP000295685"/>
    </source>
</evidence>
<proteinExistence type="predicted"/>
<feature type="compositionally biased region" description="Low complexity" evidence="1">
    <location>
        <begin position="517"/>
        <end position="547"/>
    </location>
</feature>
<evidence type="ECO:0000313" key="3">
    <source>
        <dbReference type="EMBL" id="TEA07781.1"/>
    </source>
</evidence>
<evidence type="ECO:0000313" key="2">
    <source>
        <dbReference type="EMBL" id="TDZ93190.1"/>
    </source>
</evidence>
<accession>A0A4R8SCY0</accession>
<dbReference type="Proteomes" id="UP000294844">
    <property type="component" value="Unassembled WGS sequence"/>
</dbReference>
<feature type="compositionally biased region" description="Basic and acidic residues" evidence="1">
    <location>
        <begin position="478"/>
        <end position="494"/>
    </location>
</feature>
<gene>
    <name evidence="3" type="ORF">CCUG60883_00845</name>
    <name evidence="2" type="ORF">CCUG60885_03695</name>
</gene>
<sequence precursor="true">MDRTANPLFKAGMAAITATVLVVAPTAVPRTPQAISLPDIRSASVRLSSFVFTPQASKAPLSMLTGLKLPAPPTAAGASSVTTSPLSLASTAHPGLAVQPRSVAAETLAPTAAPTRSSAPAAAAVGPAVANSITNGIDQAYQFIQYWVDYGVDLAQWGAGFVPVIGGLVSAQIGIVYDNLIRPIANSFVYNLVDPIINDPSFSNIVNSFGRFGSDIVNSVINFAWAEARYFLPPLPPLPGVALQATADAVGTTPTSVHEALAPFTKAFKDAEAHFAEALGLTKIDQKLTSLEKTGTAVETTGDAAKDTIKGITKEDGKDAAPGAIVDTKETKDAQSPKEAAETATPAKDKAATAADKEKKANETATTNSKGTAAEGTKDSPKDGAPIGAVTDAPGTSGEAAQGAKQAKGTEGTKDSAKEDKSPAAVTKDQSDKPLKPKVPAASTTEHGAVSAQGTVRGPISQSTTGQTGASAPGSKTPENKTSDTKTKVSDTKGSETTTSDTKGSQTKVSDTKTSESKSSGSKSPSTSSTHDSASKSSGSASNSSASGNGGSKSGGGSHD</sequence>
<reference evidence="4 5" key="1">
    <citation type="journal article" date="2019" name="Sci. Rep.">
        <title>Extended insight into the Mycobacterium chelonae-abscessus complex through whole genome sequencing of Mycobacterium salmoniphilum outbreak and Mycobacterium salmoniphilum-like strains.</title>
        <authorList>
            <person name="Behra P.R.K."/>
            <person name="Das S."/>
            <person name="Pettersson B.M.F."/>
            <person name="Shirreff L."/>
            <person name="DuCote T."/>
            <person name="Jacobsson K.G."/>
            <person name="Ennis D.G."/>
            <person name="Kirsebom L.A."/>
        </authorList>
    </citation>
    <scope>NUCLEOTIDE SEQUENCE [LARGE SCALE GENOMIC DNA]</scope>
    <source>
        <strain evidence="3 4">CCUG 60883</strain>
        <strain evidence="2 5">CCUG 60885</strain>
    </source>
</reference>
<feature type="compositionally biased region" description="Polar residues" evidence="1">
    <location>
        <begin position="460"/>
        <end position="470"/>
    </location>
</feature>
<dbReference type="OrthoDB" id="4641933at2"/>
<feature type="compositionally biased region" description="Basic and acidic residues" evidence="1">
    <location>
        <begin position="327"/>
        <end position="362"/>
    </location>
</feature>
<dbReference type="EMBL" id="PECK01000007">
    <property type="protein sequence ID" value="TDZ93190.1"/>
    <property type="molecule type" value="Genomic_DNA"/>
</dbReference>
<feature type="compositionally biased region" description="Gly residues" evidence="1">
    <location>
        <begin position="548"/>
        <end position="560"/>
    </location>
</feature>
<comment type="caution">
    <text evidence="2">The sequence shown here is derived from an EMBL/GenBank/DDBJ whole genome shotgun (WGS) entry which is preliminary data.</text>
</comment>
<feature type="region of interest" description="Disordered" evidence="1">
    <location>
        <begin position="313"/>
        <end position="560"/>
    </location>
</feature>
<evidence type="ECO:0000313" key="4">
    <source>
        <dbReference type="Proteomes" id="UP000294844"/>
    </source>
</evidence>
<protein>
    <submittedName>
        <fullName evidence="2">Uncharacterized protein</fullName>
    </submittedName>
</protein>
<dbReference type="RefSeq" id="WP_134148180.1">
    <property type="nucleotide sequence ID" value="NZ_PECK01000007.1"/>
</dbReference>
<feature type="compositionally biased region" description="Basic and acidic residues" evidence="1">
    <location>
        <begin position="411"/>
        <end position="422"/>
    </location>
</feature>
<dbReference type="Proteomes" id="UP000295685">
    <property type="component" value="Unassembled WGS sequence"/>
</dbReference>
<evidence type="ECO:0000256" key="1">
    <source>
        <dbReference type="SAM" id="MobiDB-lite"/>
    </source>
</evidence>
<keyword evidence="4" id="KW-1185">Reference proteome</keyword>
<organism evidence="2 5">
    <name type="scientific">Mycobacteroides salmoniphilum</name>
    <dbReference type="NCBI Taxonomy" id="404941"/>
    <lineage>
        <taxon>Bacteria</taxon>
        <taxon>Bacillati</taxon>
        <taxon>Actinomycetota</taxon>
        <taxon>Actinomycetes</taxon>
        <taxon>Mycobacteriales</taxon>
        <taxon>Mycobacteriaceae</taxon>
        <taxon>Mycobacteroides</taxon>
    </lineage>
</organism>
<dbReference type="AlphaFoldDB" id="A0A4R8SCY0"/>
<feature type="compositionally biased region" description="Low complexity" evidence="1">
    <location>
        <begin position="398"/>
        <end position="410"/>
    </location>
</feature>
<dbReference type="EMBL" id="PECM01000004">
    <property type="protein sequence ID" value="TEA07781.1"/>
    <property type="molecule type" value="Genomic_DNA"/>
</dbReference>
<name>A0A4R8SCY0_9MYCO</name>
<feature type="compositionally biased region" description="Polar residues" evidence="1">
    <location>
        <begin position="495"/>
        <end position="509"/>
    </location>
</feature>